<keyword evidence="2" id="KW-1185">Reference proteome</keyword>
<protein>
    <recommendedName>
        <fullName evidence="3">Secreted protein</fullName>
    </recommendedName>
</protein>
<comment type="caution">
    <text evidence="1">The sequence shown here is derived from an EMBL/GenBank/DDBJ whole genome shotgun (WGS) entry which is preliminary data.</text>
</comment>
<sequence length="303" mass="33466">MRKGVVIAAAGAALVAVVGIAVWGLFLRKPADSAGEAPLQVGKASAPVEVIADPAKRAEGIRAHMARFRHLWREASYIEIRQLAVDGDALAQRRLSEVYEDCLAYAGPLRASLEMLREFAKSEPASKQAIAGIYNDRNRLCMQAAADLQRDMKIGDYWLHRSAKGGDQVAEMRFFSRSVPMLSQTHLKHFLDRVRANGHPDAMFEMSLLLPKVDPRTPWPDATQAPALQGAQAEQAWALAACRAGFDCVRGSRLMAMVCINALSCRHEDYERHLMSTSAYPPQRPKVEALIRLINDNLVKPTP</sequence>
<organism evidence="1 2">
    <name type="scientific">Lysobacter brunescens</name>
    <dbReference type="NCBI Taxonomy" id="262323"/>
    <lineage>
        <taxon>Bacteria</taxon>
        <taxon>Pseudomonadati</taxon>
        <taxon>Pseudomonadota</taxon>
        <taxon>Gammaproteobacteria</taxon>
        <taxon>Lysobacterales</taxon>
        <taxon>Lysobacteraceae</taxon>
        <taxon>Lysobacter</taxon>
    </lineage>
</organism>
<dbReference type="Proteomes" id="UP001597110">
    <property type="component" value="Unassembled WGS sequence"/>
</dbReference>
<evidence type="ECO:0000313" key="2">
    <source>
        <dbReference type="Proteomes" id="UP001597110"/>
    </source>
</evidence>
<gene>
    <name evidence="1" type="ORF">ACFQ0E_07205</name>
</gene>
<name>A0ABW2YCM7_9GAMM</name>
<evidence type="ECO:0008006" key="3">
    <source>
        <dbReference type="Google" id="ProtNLM"/>
    </source>
</evidence>
<evidence type="ECO:0000313" key="1">
    <source>
        <dbReference type="EMBL" id="MFD0725391.1"/>
    </source>
</evidence>
<accession>A0ABW2YCM7</accession>
<reference evidence="2" key="1">
    <citation type="journal article" date="2019" name="Int. J. Syst. Evol. Microbiol.">
        <title>The Global Catalogue of Microorganisms (GCM) 10K type strain sequencing project: providing services to taxonomists for standard genome sequencing and annotation.</title>
        <authorList>
            <consortium name="The Broad Institute Genomics Platform"/>
            <consortium name="The Broad Institute Genome Sequencing Center for Infectious Disease"/>
            <person name="Wu L."/>
            <person name="Ma J."/>
        </authorList>
    </citation>
    <scope>NUCLEOTIDE SEQUENCE [LARGE SCALE GENOMIC DNA]</scope>
    <source>
        <strain evidence="2">CCUG 55585</strain>
    </source>
</reference>
<dbReference type="RefSeq" id="WP_386823016.1">
    <property type="nucleotide sequence ID" value="NZ_JBHTIF010000001.1"/>
</dbReference>
<proteinExistence type="predicted"/>
<dbReference type="EMBL" id="JBHTIF010000001">
    <property type="protein sequence ID" value="MFD0725391.1"/>
    <property type="molecule type" value="Genomic_DNA"/>
</dbReference>